<reference evidence="1 2" key="1">
    <citation type="journal article" date="2020" name="G3 (Bethesda)">
        <title>Draft Genome of the Common Snapping Turtle, Chelydra serpentina, a Model for Phenotypic Plasticity in Reptiles.</title>
        <authorList>
            <person name="Das D."/>
            <person name="Singh S.K."/>
            <person name="Bierstedt J."/>
            <person name="Erickson A."/>
            <person name="Galli G.L.J."/>
            <person name="Crossley D.A. 2nd"/>
            <person name="Rhen T."/>
        </authorList>
    </citation>
    <scope>NUCLEOTIDE SEQUENCE [LARGE SCALE GENOMIC DNA]</scope>
    <source>
        <strain evidence="1">KW</strain>
    </source>
</reference>
<evidence type="ECO:0008006" key="3">
    <source>
        <dbReference type="Google" id="ProtNLM"/>
    </source>
</evidence>
<gene>
    <name evidence="1" type="ORF">G0U57_001470</name>
</gene>
<evidence type="ECO:0000313" key="1">
    <source>
        <dbReference type="EMBL" id="KAG6939371.1"/>
    </source>
</evidence>
<dbReference type="EMBL" id="JAHGAV010000011">
    <property type="protein sequence ID" value="KAG6939371.1"/>
    <property type="molecule type" value="Genomic_DNA"/>
</dbReference>
<sequence length="180" mass="20492">MDYFSSACDNFGLTINIKKTKVMYQPAPRKPYIEPALTVNGQTLQAVAKFAYLSSTLSHAVHINDETNARIAKANTAFGRLCANVSECSSIRQQTKLKVYKAIVLPTLTYACETWTVYRSHVIKLNHFHMGCLRKLMKIRWQDKVPDTVVLIREGIPSIHPLLMKSQMRWAGHVTRMSHE</sequence>
<organism evidence="1 2">
    <name type="scientific">Chelydra serpentina</name>
    <name type="common">Snapping turtle</name>
    <name type="synonym">Testudo serpentina</name>
    <dbReference type="NCBI Taxonomy" id="8475"/>
    <lineage>
        <taxon>Eukaryota</taxon>
        <taxon>Metazoa</taxon>
        <taxon>Chordata</taxon>
        <taxon>Craniata</taxon>
        <taxon>Vertebrata</taxon>
        <taxon>Euteleostomi</taxon>
        <taxon>Archelosauria</taxon>
        <taxon>Testudinata</taxon>
        <taxon>Testudines</taxon>
        <taxon>Cryptodira</taxon>
        <taxon>Durocryptodira</taxon>
        <taxon>Americhelydia</taxon>
        <taxon>Chelydroidea</taxon>
        <taxon>Chelydridae</taxon>
        <taxon>Chelydra</taxon>
    </lineage>
</organism>
<keyword evidence="2" id="KW-1185">Reference proteome</keyword>
<protein>
    <recommendedName>
        <fullName evidence="3">Reverse transcriptase domain-containing protein</fullName>
    </recommendedName>
</protein>
<comment type="caution">
    <text evidence="1">The sequence shown here is derived from an EMBL/GenBank/DDBJ whole genome shotgun (WGS) entry which is preliminary data.</text>
</comment>
<dbReference type="AlphaFoldDB" id="A0A8T1TDN2"/>
<dbReference type="Proteomes" id="UP000765507">
    <property type="component" value="Unassembled WGS sequence"/>
</dbReference>
<dbReference type="PANTHER" id="PTHR47027:SF26">
    <property type="entry name" value="REVERSE TRANSCRIPTASE DOMAIN-CONTAINING PROTEIN"/>
    <property type="match status" value="1"/>
</dbReference>
<name>A0A8T1TDN2_CHESE</name>
<dbReference type="PANTHER" id="PTHR47027">
    <property type="entry name" value="REVERSE TRANSCRIPTASE DOMAIN-CONTAINING PROTEIN"/>
    <property type="match status" value="1"/>
</dbReference>
<evidence type="ECO:0000313" key="2">
    <source>
        <dbReference type="Proteomes" id="UP000765507"/>
    </source>
</evidence>
<accession>A0A8T1TDN2</accession>
<proteinExistence type="predicted"/>
<dbReference type="OrthoDB" id="10063195at2759"/>